<feature type="transmembrane region" description="Helical" evidence="1">
    <location>
        <begin position="475"/>
        <end position="493"/>
    </location>
</feature>
<keyword evidence="1" id="KW-0472">Membrane</keyword>
<name>A0ABS3RBJ7_9ACTN</name>
<evidence type="ECO:0008006" key="4">
    <source>
        <dbReference type="Google" id="ProtNLM"/>
    </source>
</evidence>
<reference evidence="2 3" key="1">
    <citation type="submission" date="2021-03" db="EMBL/GenBank/DDBJ databases">
        <authorList>
            <person name="Kanchanasin P."/>
            <person name="Saeng-In P."/>
            <person name="Phongsopitanun W."/>
            <person name="Yuki M."/>
            <person name="Kudo T."/>
            <person name="Ohkuma M."/>
            <person name="Tanasupawat S."/>
        </authorList>
    </citation>
    <scope>NUCLEOTIDE SEQUENCE [LARGE SCALE GENOMIC DNA]</scope>
    <source>
        <strain evidence="2 3">L46</strain>
    </source>
</reference>
<evidence type="ECO:0000313" key="3">
    <source>
        <dbReference type="Proteomes" id="UP000666915"/>
    </source>
</evidence>
<feature type="transmembrane region" description="Helical" evidence="1">
    <location>
        <begin position="360"/>
        <end position="385"/>
    </location>
</feature>
<gene>
    <name evidence="2" type="ORF">J4557_38740</name>
</gene>
<keyword evidence="3" id="KW-1185">Reference proteome</keyword>
<feature type="transmembrane region" description="Helical" evidence="1">
    <location>
        <begin position="31"/>
        <end position="53"/>
    </location>
</feature>
<accession>A0ABS3RBJ7</accession>
<protein>
    <recommendedName>
        <fullName evidence="4">ABC transporter permease</fullName>
    </recommendedName>
</protein>
<keyword evidence="1" id="KW-1133">Transmembrane helix</keyword>
<feature type="transmembrane region" description="Helical" evidence="1">
    <location>
        <begin position="444"/>
        <end position="468"/>
    </location>
</feature>
<feature type="transmembrane region" description="Helical" evidence="1">
    <location>
        <begin position="255"/>
        <end position="273"/>
    </location>
</feature>
<proteinExistence type="predicted"/>
<organism evidence="2 3">
    <name type="scientific">Actinomadura nitritigenes</name>
    <dbReference type="NCBI Taxonomy" id="134602"/>
    <lineage>
        <taxon>Bacteria</taxon>
        <taxon>Bacillati</taxon>
        <taxon>Actinomycetota</taxon>
        <taxon>Actinomycetes</taxon>
        <taxon>Streptosporangiales</taxon>
        <taxon>Thermomonosporaceae</taxon>
        <taxon>Actinomadura</taxon>
    </lineage>
</organism>
<dbReference type="EMBL" id="JAGEOK010000033">
    <property type="protein sequence ID" value="MBO2443480.1"/>
    <property type="molecule type" value="Genomic_DNA"/>
</dbReference>
<feature type="transmembrane region" description="Helical" evidence="1">
    <location>
        <begin position="177"/>
        <end position="197"/>
    </location>
</feature>
<keyword evidence="1" id="KW-0812">Transmembrane</keyword>
<evidence type="ECO:0000313" key="2">
    <source>
        <dbReference type="EMBL" id="MBO2443480.1"/>
    </source>
</evidence>
<feature type="transmembrane region" description="Helical" evidence="1">
    <location>
        <begin position="138"/>
        <end position="165"/>
    </location>
</feature>
<comment type="caution">
    <text evidence="2">The sequence shown here is derived from an EMBL/GenBank/DDBJ whole genome shotgun (WGS) entry which is preliminary data.</text>
</comment>
<feature type="transmembrane region" description="Helical" evidence="1">
    <location>
        <begin position="209"/>
        <end position="226"/>
    </location>
</feature>
<feature type="transmembrane region" description="Helical" evidence="1">
    <location>
        <begin position="97"/>
        <end position="117"/>
    </location>
</feature>
<feature type="transmembrane region" description="Helical" evidence="1">
    <location>
        <begin position="406"/>
        <end position="432"/>
    </location>
</feature>
<feature type="transmembrane region" description="Helical" evidence="1">
    <location>
        <begin position="519"/>
        <end position="540"/>
    </location>
</feature>
<sequence>MQDALTPLAVRASRSGAAEPAIARSALKRTWVAATAWALVFGGSAAVSAVTYAGTYPTVAERQTIASTTGRDSGFAVLLGPVADIGTVGGYTVYKNFAFLTTIGAIWALLAATRLLRGEEDAGRWQLLLSGRTTPVRATSATLTGLMAGIGIVFTGATAVLLLTGRDSRLDLGTGATLLYGLSLTINPVVFAAVGALTSQLAATRRGAAGMGFGAFAVLFVLRMLGDSGPHMHWILWLTPFGWAELLRPFTSNTLLPLLPAAAAALVLTAIALELSARRDTGSGILASRDTAPPRLFGLSSPTALAARLELPTLAGWCAGACAAALCLGTLAKVVTDTSTRSLANALDKFAPQGALVDRYLGVAFLFVTAIVALIPAGQLTALAAEETSGRTAHVLAGPASRTSVLAGRLALTAATITAAGLLSGIAAWLGAAMRGTGVGFGSMVVTGLNLVPTSLLVLGIGACVLALAPRAAGVAVYIAVIGSLLADMLGSLQPTTHWLRNASLFHYMASAPTESPDALTVIITVVMAGALCALACVLYKRRDLQLS</sequence>
<evidence type="ECO:0000256" key="1">
    <source>
        <dbReference type="SAM" id="Phobius"/>
    </source>
</evidence>
<dbReference type="Proteomes" id="UP000666915">
    <property type="component" value="Unassembled WGS sequence"/>
</dbReference>
<dbReference type="RefSeq" id="WP_208271791.1">
    <property type="nucleotide sequence ID" value="NZ_BAAAGM010000026.1"/>
</dbReference>
<feature type="transmembrane region" description="Helical" evidence="1">
    <location>
        <begin position="314"/>
        <end position="335"/>
    </location>
</feature>